<protein>
    <submittedName>
        <fullName evidence="1">Uncharacterized protein</fullName>
    </submittedName>
</protein>
<comment type="caution">
    <text evidence="1">The sequence shown here is derived from an EMBL/GenBank/DDBJ whole genome shotgun (WGS) entry which is preliminary data.</text>
</comment>
<sequence>MAPDQRAVLELLYKVSREFASALDLRTVLTRVLFGTLSSVGGERASIIVMDDNGRAVDSAIVYGNQLREGTTLQLRDTMERGLAGWVARKRQAVLV</sequence>
<dbReference type="Proteomes" id="UP000230790">
    <property type="component" value="Unassembled WGS sequence"/>
</dbReference>
<dbReference type="InterPro" id="IPR029016">
    <property type="entry name" value="GAF-like_dom_sf"/>
</dbReference>
<dbReference type="SUPFAM" id="SSF55781">
    <property type="entry name" value="GAF domain-like"/>
    <property type="match status" value="1"/>
</dbReference>
<dbReference type="Gene3D" id="3.30.450.40">
    <property type="match status" value="1"/>
</dbReference>
<reference evidence="1 2" key="1">
    <citation type="submission" date="2017-11" db="EMBL/GenBank/DDBJ databases">
        <title>Evolution of Phototrophy in the Chloroflexi Phylum Driven by Horizontal Gene Transfer.</title>
        <authorList>
            <person name="Ward L.M."/>
            <person name="Hemp J."/>
            <person name="Shih P.M."/>
            <person name="Mcglynn S.E."/>
            <person name="Fischer W."/>
        </authorList>
    </citation>
    <scope>NUCLEOTIDE SEQUENCE [LARGE SCALE GENOMIC DNA]</scope>
    <source>
        <strain evidence="1">JP3_7</strain>
    </source>
</reference>
<feature type="non-terminal residue" evidence="1">
    <location>
        <position position="96"/>
    </location>
</feature>
<accession>A0A2M8Q7L6</accession>
<dbReference type="AlphaFoldDB" id="A0A2M8Q7L6"/>
<dbReference type="EMBL" id="PGTN01000761">
    <property type="protein sequence ID" value="PJF45780.1"/>
    <property type="molecule type" value="Genomic_DNA"/>
</dbReference>
<organism evidence="1 2">
    <name type="scientific">Candidatus Thermofonsia Clade 3 bacterium</name>
    <dbReference type="NCBI Taxonomy" id="2364212"/>
    <lineage>
        <taxon>Bacteria</taxon>
        <taxon>Bacillati</taxon>
        <taxon>Chloroflexota</taxon>
        <taxon>Candidatus Thermofontia</taxon>
        <taxon>Candidatus Thermofonsia Clade 3</taxon>
    </lineage>
</organism>
<proteinExistence type="predicted"/>
<evidence type="ECO:0000313" key="1">
    <source>
        <dbReference type="EMBL" id="PJF45780.1"/>
    </source>
</evidence>
<name>A0A2M8Q7L6_9CHLR</name>
<evidence type="ECO:0000313" key="2">
    <source>
        <dbReference type="Proteomes" id="UP000230790"/>
    </source>
</evidence>
<gene>
    <name evidence="1" type="ORF">CUN48_17150</name>
</gene>